<accession>A0A518B986</accession>
<evidence type="ECO:0000259" key="2">
    <source>
        <dbReference type="Pfam" id="PF01370"/>
    </source>
</evidence>
<organism evidence="3 4">
    <name type="scientific">Kolteria novifilia</name>
    <dbReference type="NCBI Taxonomy" id="2527975"/>
    <lineage>
        <taxon>Bacteria</taxon>
        <taxon>Pseudomonadati</taxon>
        <taxon>Planctomycetota</taxon>
        <taxon>Planctomycetia</taxon>
        <taxon>Kolteriales</taxon>
        <taxon>Kolteriaceae</taxon>
        <taxon>Kolteria</taxon>
    </lineage>
</organism>
<feature type="domain" description="NAD-dependent epimerase/dehydratase" evidence="2">
    <location>
        <begin position="10"/>
        <end position="250"/>
    </location>
</feature>
<dbReference type="AlphaFoldDB" id="A0A518B986"/>
<proteinExistence type="inferred from homology"/>
<reference evidence="3 4" key="1">
    <citation type="submission" date="2019-02" db="EMBL/GenBank/DDBJ databases">
        <title>Deep-cultivation of Planctomycetes and their phenomic and genomic characterization uncovers novel biology.</title>
        <authorList>
            <person name="Wiegand S."/>
            <person name="Jogler M."/>
            <person name="Boedeker C."/>
            <person name="Pinto D."/>
            <person name="Vollmers J."/>
            <person name="Rivas-Marin E."/>
            <person name="Kohn T."/>
            <person name="Peeters S.H."/>
            <person name="Heuer A."/>
            <person name="Rast P."/>
            <person name="Oberbeckmann S."/>
            <person name="Bunk B."/>
            <person name="Jeske O."/>
            <person name="Meyerdierks A."/>
            <person name="Storesund J.E."/>
            <person name="Kallscheuer N."/>
            <person name="Luecker S."/>
            <person name="Lage O.M."/>
            <person name="Pohl T."/>
            <person name="Merkel B.J."/>
            <person name="Hornburger P."/>
            <person name="Mueller R.-W."/>
            <person name="Bruemmer F."/>
            <person name="Labrenz M."/>
            <person name="Spormann A.M."/>
            <person name="Op den Camp H."/>
            <person name="Overmann J."/>
            <person name="Amann R."/>
            <person name="Jetten M.S.M."/>
            <person name="Mascher T."/>
            <person name="Medema M.H."/>
            <person name="Devos D.P."/>
            <person name="Kaster A.-K."/>
            <person name="Ovreas L."/>
            <person name="Rohde M."/>
            <person name="Galperin M.Y."/>
            <person name="Jogler C."/>
        </authorList>
    </citation>
    <scope>NUCLEOTIDE SEQUENCE [LARGE SCALE GENOMIC DNA]</scope>
    <source>
        <strain evidence="3 4">Pan216</strain>
    </source>
</reference>
<dbReference type="EMBL" id="CP036279">
    <property type="protein sequence ID" value="QDU63507.1"/>
    <property type="molecule type" value="Genomic_DNA"/>
</dbReference>
<dbReference type="Pfam" id="PF01370">
    <property type="entry name" value="Epimerase"/>
    <property type="match status" value="1"/>
</dbReference>
<keyword evidence="3" id="KW-0413">Isomerase</keyword>
<comment type="similarity">
    <text evidence="1">Belongs to the NAD(P)-dependent epimerase/dehydratase family.</text>
</comment>
<evidence type="ECO:0000313" key="4">
    <source>
        <dbReference type="Proteomes" id="UP000317093"/>
    </source>
</evidence>
<dbReference type="EC" id="5.1.3.2" evidence="3"/>
<dbReference type="OrthoDB" id="258549at2"/>
<dbReference type="PANTHER" id="PTHR43000">
    <property type="entry name" value="DTDP-D-GLUCOSE 4,6-DEHYDRATASE-RELATED"/>
    <property type="match status" value="1"/>
</dbReference>
<dbReference type="RefSeq" id="WP_145261029.1">
    <property type="nucleotide sequence ID" value="NZ_CP036279.1"/>
</dbReference>
<keyword evidence="4" id="KW-1185">Reference proteome</keyword>
<dbReference type="Gene3D" id="3.40.50.720">
    <property type="entry name" value="NAD(P)-binding Rossmann-like Domain"/>
    <property type="match status" value="1"/>
</dbReference>
<gene>
    <name evidence="3" type="primary">galE_1</name>
    <name evidence="3" type="ORF">Pan216_43870</name>
</gene>
<dbReference type="Proteomes" id="UP000317093">
    <property type="component" value="Chromosome"/>
</dbReference>
<dbReference type="GO" id="GO:0003978">
    <property type="term" value="F:UDP-glucose 4-epimerase activity"/>
    <property type="evidence" value="ECO:0007669"/>
    <property type="project" value="UniProtKB-EC"/>
</dbReference>
<protein>
    <submittedName>
        <fullName evidence="3">UDP-glucose 4-epimerase</fullName>
        <ecNumber evidence="3">5.1.3.2</ecNumber>
    </submittedName>
</protein>
<dbReference type="PRINTS" id="PR01713">
    <property type="entry name" value="NUCEPIMERASE"/>
</dbReference>
<dbReference type="InterPro" id="IPR036291">
    <property type="entry name" value="NAD(P)-bd_dom_sf"/>
</dbReference>
<evidence type="ECO:0000256" key="1">
    <source>
        <dbReference type="ARBA" id="ARBA00007637"/>
    </source>
</evidence>
<sequence>MNDFYKGKRVLVTGGLGFIGSTLALRLVDLGADVLIVDSMIPAYGGNLFNIEPARDRIRVNFSDIRDAYSLDYLVRDQDVLFSLAGQVSHLDSMNDPMPDLEINCRSQLSLLEACRRRNRDVRIIFASTRQMYGRPQYLPVDEDHPLVPIDVNGINKLAGEMYYGLYHETYGIRSVRLRLTNTYGPRMDLRSDSKGFAGIFIRRALLGEKIQIFGDGHQRRDFNHVDDVVDAMLLAGADERVSGECFNLGHARPYRLLEFVETLRRYTNVDFELVPFPSERQAIDIGDYYGSYERFHAATGWEPRHDLDEGLQDTIAYFRRFPDEYL</sequence>
<name>A0A518B986_9BACT</name>
<dbReference type="InterPro" id="IPR001509">
    <property type="entry name" value="Epimerase_deHydtase"/>
</dbReference>
<evidence type="ECO:0000313" key="3">
    <source>
        <dbReference type="EMBL" id="QDU63507.1"/>
    </source>
</evidence>
<dbReference type="SUPFAM" id="SSF51735">
    <property type="entry name" value="NAD(P)-binding Rossmann-fold domains"/>
    <property type="match status" value="1"/>
</dbReference>
<dbReference type="KEGG" id="knv:Pan216_43870"/>